<dbReference type="SUPFAM" id="SSF47576">
    <property type="entry name" value="Calponin-homology domain, CH-domain"/>
    <property type="match status" value="2"/>
</dbReference>
<dbReference type="GO" id="GO:0051015">
    <property type="term" value="F:actin filament binding"/>
    <property type="evidence" value="ECO:0007669"/>
    <property type="project" value="InterPro"/>
</dbReference>
<dbReference type="FunFam" id="1.10.418.10:FF:000068">
    <property type="entry name" value="Putative Filamin-A"/>
    <property type="match status" value="1"/>
</dbReference>
<dbReference type="Gene3D" id="2.60.40.10">
    <property type="entry name" value="Immunoglobulins"/>
    <property type="match status" value="22"/>
</dbReference>
<feature type="repeat" description="Filamin" evidence="3">
    <location>
        <begin position="1606"/>
        <end position="1698"/>
    </location>
</feature>
<comment type="similarity">
    <text evidence="1">Belongs to the filamin family.</text>
</comment>
<evidence type="ECO:0000256" key="3">
    <source>
        <dbReference type="PROSITE-ProRule" id="PRU00087"/>
    </source>
</evidence>
<feature type="repeat" description="Filamin" evidence="3">
    <location>
        <begin position="1426"/>
        <end position="1517"/>
    </location>
</feature>
<dbReference type="SMART" id="SM00557">
    <property type="entry name" value="IG_FLMN"/>
    <property type="match status" value="22"/>
</dbReference>
<dbReference type="InterPro" id="IPR014756">
    <property type="entry name" value="Ig_E-set"/>
</dbReference>
<dbReference type="PANTHER" id="PTHR38537">
    <property type="entry name" value="JITTERBUG, ISOFORM N"/>
    <property type="match status" value="1"/>
</dbReference>
<feature type="repeat" description="Filamin" evidence="3">
    <location>
        <begin position="1515"/>
        <end position="1608"/>
    </location>
</feature>
<feature type="domain" description="Calponin-homology (CH)" evidence="5">
    <location>
        <begin position="30"/>
        <end position="135"/>
    </location>
</feature>
<evidence type="ECO:0000259" key="5">
    <source>
        <dbReference type="PROSITE" id="PS50021"/>
    </source>
</evidence>
<dbReference type="GO" id="GO:0030036">
    <property type="term" value="P:actin cytoskeleton organization"/>
    <property type="evidence" value="ECO:0007669"/>
    <property type="project" value="InterPro"/>
</dbReference>
<evidence type="ECO:0000256" key="1">
    <source>
        <dbReference type="ARBA" id="ARBA00009238"/>
    </source>
</evidence>
<feature type="repeat" description="Filamin" evidence="3">
    <location>
        <begin position="705"/>
        <end position="795"/>
    </location>
</feature>
<keyword evidence="6" id="KW-1185">Reference proteome</keyword>
<feature type="compositionally biased region" description="Polar residues" evidence="4">
    <location>
        <begin position="2386"/>
        <end position="2421"/>
    </location>
</feature>
<feature type="repeat" description="Filamin" evidence="3">
    <location>
        <begin position="2075"/>
        <end position="2168"/>
    </location>
</feature>
<dbReference type="InterPro" id="IPR013783">
    <property type="entry name" value="Ig-like_fold"/>
</dbReference>
<dbReference type="SMART" id="SM00033">
    <property type="entry name" value="CH"/>
    <property type="match status" value="3"/>
</dbReference>
<name>A0A9W2Z2C0_BIOGL</name>
<dbReference type="FunFam" id="2.60.40.10:FF:001145">
    <property type="entry name" value="Jitterbug, isoform I"/>
    <property type="match status" value="1"/>
</dbReference>
<dbReference type="PANTHER" id="PTHR38537:SF16">
    <property type="entry name" value="CALPONIN-HOMOLOGY (CH) DOMAIN-CONTAINING PROTEIN"/>
    <property type="match status" value="1"/>
</dbReference>
<feature type="repeat" description="Filamin" evidence="3">
    <location>
        <begin position="2169"/>
        <end position="2262"/>
    </location>
</feature>
<dbReference type="RefSeq" id="XP_055869093.1">
    <property type="nucleotide sequence ID" value="XM_056013118.1"/>
</dbReference>
<evidence type="ECO:0000313" key="6">
    <source>
        <dbReference type="Proteomes" id="UP001165740"/>
    </source>
</evidence>
<protein>
    <submittedName>
        <fullName evidence="7 8">Filamin-A-like isoform X1</fullName>
    </submittedName>
</protein>
<sequence>MTSETDIIDLKARSLEGRGLSQRAGEHWIEIQKNTFMNWVNLQIQGSGYSVTDFEQDFDDGVKLCALVESLQNRKIGRVIKKPINQHQSLENVTLALRAIADDNVRLVNIGSEDIVNGSLKLILGLIWHLILRYQIGKTKVPPKKLMLAWLQAVIPENHISNFTSDWNDGIALHALIDYCQPGLAPNWRQLNRSDKLHNCKEAMSIAQRELNIPIVVRPEDFCSPHLDELSGMTYLSYYMMVDSPGYLATRREIRALLQQGTIDNFQTDWNDGHLLCNLVKSVGGDVPGWPQLTHDHVTNLQTGIDAAKRLGIEPIFSAKEMADPEVEHLGIMAYAAHFRHHKPVKIVKNKATMNGDFNNIYVKQEKHFYINAEHGTSQDAIRPEVIGPDSIVPVRTKWSGNRCDCYFTPTETGQHKLNVYCDNENIPGCPVTFKVHADRSKVKFNHLDRAVVGLNSELKVDTSAAGQGDVRIEAISPSGHAMNLPVMYKGGVHSANFTPNEVGDWRLNMVYDGEHIQGSPYTVKVFDPSLVRISNLSGGKVGHQLAFHADSREAGEGEVTCQVLYGGIKVPCHMKKDDYGKYTVDFTPQGPGTYIVHAYMNDIEVRGSPYKVDIIDTSRVTVTGEGLSLVPVNTPAVFTIHTNGAGGGNVDVDISAPSGKKVEHKIRKVGDQIYHVDYTLEEPGEYTINVKFADQEISGSPFTTKAFDMRKLVVSGMPSTATRNNPVQFNIDASQAGAGNIEIRVNEGRVPCTVENKGNHRFTASFLPENTRPHSVEICFNDTHVVGSPWTIVIVDHKAITLKGKEKLQCNKKASAFIHANGQTLSQDDLDITIKGPNGVAVPYDLSTDSTGDTVIKYLPIKAGEYNIHVKYCDNNVTGSPFVAKAYNIGAIYVTPLQDGFINQPMHFTIDVGEAGEGQLQIMVNQGNTPNDVEAEGTGHYKIKFIPTVPGKQVVDILFNEKPLPCSPLTCVAQDLSASLIGLHQLIPVHQSSSFTIQSQANIANLSTDIIITGPNGQIVPVAIARLPDGKGINVEYVPREIGIYTIRTEISGMPIKGSPFSVRTFDPNLVKLVKIKQGIVGVPCKFNVDASEAGDGTLEITVSHNGQNIPNNALAIGKNRYECSFIGHQPGTYKVNVLYNNLHVNGSPYNVNIVDVGGIRLLGDNWNLVSCNKKASFNLVSPSGSFEDMNVKIIAADGTTTPCRLSDNGDGTAKIDWHPTTIGTHRVFIDYAGVPIQGSPFNIKVYDASRVRVSNINPGVVNRPVSFTLDASEAGDGNLEILVMCDDEIIPNYVQDEGNTVFKVTFTPKRAGLHHIHTQFNGQAVKGSPQQCPVVDPENIQVSGKGVDMAAANMPTSFQVNMKHAGDARINVKVVSPYGEEIPVHVSGNAKSGLRIDYTPMEVGLYKVFIDCAGSPVKGSPFSCNVFDPALIRINAPGRAYFGKPMNFHLDTSAAGEGKLKFQVKCRGSDVPCRLREVGQDRFEVSFIPQNIAPHLVTVFFNDMQVPGTPFEVTVIDSTNISFTGEGMRLAKVYKEVGLQMEHQGLDERDLDIKIVAPSGNIVPARLNNSGNNLRINFTPLEVGAHKIQVGIGDTQVNGSPFTCNVYDPSAVRIIDVDKSHQKEREIGFTIDSSTAGTGALEVLVTHKGQPVRAECSKISEGQYHYTFKPLTVGRYEVKATFNGDTIPGSPLIIEVEEDAPTFIRIKFSSIEPINTKGKNWFMLQTSGRKVDKEMLDVMILAPTGENIPARLLQQPDGDYKVEWTPNKPGRHSVDVMYGGQQIQGSPFYIDVFDIHKIRVNNFFHGDVNEKAGFKLDCTHAGKSEHDIRIMSPSGRNVPYNIDEHTPLEYSVWYTPIESGQHKIFVSYGGMELNGSPFHQEISEGTLPTAHGEGLHKGEEDKPATFIIDSRNLRGEPTVQVDGPNAIAKCSIDPQPDGQYRVTYIPVEVGLFDVYVRWNGKEIPGSPFHPKVVDPRKVKVVGGWHHYMDGQDRIHLVVGEEKKIPFDISEAGPGHMRAEVKSPSAFIPVEVDNEHKGKCVVKFVPKEEGLHHIHLYWSDHPLVNSPYVGFAVSGAADPSKVWLSGQGLKEAVIREEAEFIIDGSQAGPGEPEVELTGVRAEIQVFKTPLGGGKYRCTYIPVIPGAYLLNISWNGRQLRGAPYKVNVIGASYPNRVIVNGEGLKGGLMGNSLDFRIDTRKAGPGELTAYCMGPNKVAYCELSDHHDGTYRLVVRPQETGKHVLQIKYGGEHVQGSPYAFKVTAQPDASKVRVSGPGVEHGILATFQSQFIVETKGAGAGQLTVRIRGPKGAFQVEMYRESQKDRTILCRYYPSITGLYIINVRWSGVDVPGSPFHVQILDTQQELEQVLHEQSFSSSGGRHHMVSHSSNSFHNTSLNSSNQLRYSTGPPNGQHHNISRSSGYYHQWREDM</sequence>
<feature type="repeat" description="Filamin" evidence="3">
    <location>
        <begin position="1810"/>
        <end position="1884"/>
    </location>
</feature>
<accession>A0A9W2Z2C0</accession>
<dbReference type="PROSITE" id="PS50021">
    <property type="entry name" value="CH"/>
    <property type="match status" value="3"/>
</dbReference>
<feature type="repeat" description="Filamin" evidence="3">
    <location>
        <begin position="805"/>
        <end position="887"/>
    </location>
</feature>
<feature type="repeat" description="Filamin" evidence="3">
    <location>
        <begin position="1153"/>
        <end position="1247"/>
    </location>
</feature>
<feature type="repeat" description="Filamin" evidence="3">
    <location>
        <begin position="1882"/>
        <end position="1974"/>
    </location>
</feature>
<evidence type="ECO:0000313" key="8">
    <source>
        <dbReference type="RefSeq" id="XP_055869093.1"/>
    </source>
</evidence>
<dbReference type="Pfam" id="PF00630">
    <property type="entry name" value="Filamin"/>
    <property type="match status" value="22"/>
</dbReference>
<feature type="domain" description="Calponin-homology (CH)" evidence="5">
    <location>
        <begin position="245"/>
        <end position="344"/>
    </location>
</feature>
<feature type="repeat" description="Filamin" evidence="3">
    <location>
        <begin position="1334"/>
        <end position="1428"/>
    </location>
</feature>
<dbReference type="InterPro" id="IPR036872">
    <property type="entry name" value="CH_dom_sf"/>
</dbReference>
<feature type="repeat" description="Filamin" evidence="3">
    <location>
        <begin position="1064"/>
        <end position="1155"/>
    </location>
</feature>
<dbReference type="Pfam" id="PF00307">
    <property type="entry name" value="CH"/>
    <property type="match status" value="3"/>
</dbReference>
<dbReference type="PROSITE" id="PS50194">
    <property type="entry name" value="FILAMIN_REPEAT"/>
    <property type="match status" value="22"/>
</dbReference>
<evidence type="ECO:0000256" key="4">
    <source>
        <dbReference type="SAM" id="MobiDB-lite"/>
    </source>
</evidence>
<dbReference type="RefSeq" id="XP_055869092.1">
    <property type="nucleotide sequence ID" value="XM_056013117.1"/>
</dbReference>
<dbReference type="CDD" id="cd21229">
    <property type="entry name" value="CH_jitterbug-like_rpt2"/>
    <property type="match status" value="1"/>
</dbReference>
<feature type="repeat" description="Filamin" evidence="3">
    <location>
        <begin position="433"/>
        <end position="526"/>
    </location>
</feature>
<feature type="repeat" description="Filamin" evidence="3">
    <location>
        <begin position="898"/>
        <end position="974"/>
    </location>
</feature>
<organism evidence="6 8">
    <name type="scientific">Biomphalaria glabrata</name>
    <name type="common">Bloodfluke planorb</name>
    <name type="synonym">Freshwater snail</name>
    <dbReference type="NCBI Taxonomy" id="6526"/>
    <lineage>
        <taxon>Eukaryota</taxon>
        <taxon>Metazoa</taxon>
        <taxon>Spiralia</taxon>
        <taxon>Lophotrochozoa</taxon>
        <taxon>Mollusca</taxon>
        <taxon>Gastropoda</taxon>
        <taxon>Heterobranchia</taxon>
        <taxon>Euthyneura</taxon>
        <taxon>Panpulmonata</taxon>
        <taxon>Hygrophila</taxon>
        <taxon>Lymnaeoidea</taxon>
        <taxon>Planorbidae</taxon>
        <taxon>Biomphalaria</taxon>
    </lineage>
</organism>
<keyword evidence="2" id="KW-0677">Repeat</keyword>
<dbReference type="InterPro" id="IPR001298">
    <property type="entry name" value="Filamin/ABP280_rpt"/>
</dbReference>
<feature type="repeat" description="Filamin" evidence="3">
    <location>
        <begin position="1972"/>
        <end position="2073"/>
    </location>
</feature>
<dbReference type="Proteomes" id="UP001165740">
    <property type="component" value="Chromosome 15"/>
</dbReference>
<dbReference type="CDD" id="cd21227">
    <property type="entry name" value="CH_jitterbug-like_rpt1"/>
    <property type="match status" value="1"/>
</dbReference>
<dbReference type="Gene3D" id="1.10.418.10">
    <property type="entry name" value="Calponin-like domain"/>
    <property type="match status" value="3"/>
</dbReference>
<proteinExistence type="inferred from homology"/>
<dbReference type="OrthoDB" id="18740at2759"/>
<feature type="region of interest" description="Disordered" evidence="4">
    <location>
        <begin position="2371"/>
        <end position="2421"/>
    </location>
</feature>
<dbReference type="InterPro" id="IPR017868">
    <property type="entry name" value="Filamin/ABP280_repeat-like"/>
</dbReference>
<feature type="repeat" description="Filamin" evidence="3">
    <location>
        <begin position="1252"/>
        <end position="1336"/>
    </location>
</feature>
<dbReference type="InterPro" id="IPR001715">
    <property type="entry name" value="CH_dom"/>
</dbReference>
<dbReference type="GeneID" id="106055671"/>
<feature type="repeat" description="Filamin" evidence="3">
    <location>
        <begin position="524"/>
        <end position="615"/>
    </location>
</feature>
<dbReference type="InterPro" id="IPR044801">
    <property type="entry name" value="Filamin"/>
</dbReference>
<dbReference type="SUPFAM" id="SSF81296">
    <property type="entry name" value="E set domains"/>
    <property type="match status" value="22"/>
</dbReference>
<dbReference type="OMA" id="REFDIPM"/>
<dbReference type="CDD" id="cd21185">
    <property type="entry name" value="CH_jitterbug-like_rpt3"/>
    <property type="match status" value="1"/>
</dbReference>
<feature type="repeat" description="Filamin" evidence="3">
    <location>
        <begin position="2263"/>
        <end position="2359"/>
    </location>
</feature>
<feature type="domain" description="Calponin-homology (CH)" evidence="5">
    <location>
        <begin position="141"/>
        <end position="244"/>
    </location>
</feature>
<feature type="repeat" description="Filamin" evidence="3">
    <location>
        <begin position="1724"/>
        <end position="1794"/>
    </location>
</feature>
<feature type="repeat" description="Filamin" evidence="3">
    <location>
        <begin position="969"/>
        <end position="1066"/>
    </location>
</feature>
<feature type="repeat" description="Filamin" evidence="3">
    <location>
        <begin position="613"/>
        <end position="707"/>
    </location>
</feature>
<evidence type="ECO:0000256" key="2">
    <source>
        <dbReference type="ARBA" id="ARBA00022737"/>
    </source>
</evidence>
<feature type="repeat" description="Filamin" evidence="3">
    <location>
        <begin position="342"/>
        <end position="436"/>
    </location>
</feature>
<reference evidence="7 8" key="1">
    <citation type="submission" date="2025-04" db="UniProtKB">
        <authorList>
            <consortium name="RefSeq"/>
        </authorList>
    </citation>
    <scope>IDENTIFICATION</scope>
</reference>
<evidence type="ECO:0000313" key="7">
    <source>
        <dbReference type="RefSeq" id="XP_055869092.1"/>
    </source>
</evidence>
<gene>
    <name evidence="7 8" type="primary">LOC106055671</name>
</gene>